<keyword evidence="2" id="KW-1185">Reference proteome</keyword>
<sequence length="393" mass="44420">MLSVIMNCVRIYIMDGQLVRMRKGNILATPPRSRVQSRTMEVVAEAARPPVTSLKDASFFAIVEQVHTYPPAALSLLPARVRRKMLPFLPAAELWRLERCRDFVEGLDMEAVWSDRLKTHISDWVYPEDVDEVKQGDHEGPSAREVYLFNVTHVLLSMTADRLEHLDFQTHVSDSDIAERRAYVQRAGRFRLPHALEPKGNTEELVNKDDYADLLFYGVFMKNVPLLYKVASCHFHPEFNIPLPYNLKGARHSGCVRVERATRQKYTLSPMCVQCFQNMVGYLVENIDWRPKTLSICSPSLGFVKSVEKRNDTVLKFLRSVEEIKVVITSLASCFNMARVLHGVFQPQALAGLSPTSLIIKQKNSLGGDACCSTVSGVVVSLLETRPSLNLLN</sequence>
<organism evidence="1 2">
    <name type="scientific">Geodia barretti</name>
    <name type="common">Barrett's horny sponge</name>
    <dbReference type="NCBI Taxonomy" id="519541"/>
    <lineage>
        <taxon>Eukaryota</taxon>
        <taxon>Metazoa</taxon>
        <taxon>Porifera</taxon>
        <taxon>Demospongiae</taxon>
        <taxon>Heteroscleromorpha</taxon>
        <taxon>Tetractinellida</taxon>
        <taxon>Astrophorina</taxon>
        <taxon>Geodiidae</taxon>
        <taxon>Geodia</taxon>
    </lineage>
</organism>
<dbReference type="EMBL" id="CASHTH010003761">
    <property type="protein sequence ID" value="CAI8048934.1"/>
    <property type="molecule type" value="Genomic_DNA"/>
</dbReference>
<proteinExistence type="predicted"/>
<evidence type="ECO:0000313" key="1">
    <source>
        <dbReference type="EMBL" id="CAI8048934.1"/>
    </source>
</evidence>
<accession>A0AA35TJP1</accession>
<gene>
    <name evidence="1" type="ORF">GBAR_LOCUS26963</name>
</gene>
<protein>
    <submittedName>
        <fullName evidence="1">Uncharacterized protein</fullName>
    </submittedName>
</protein>
<evidence type="ECO:0000313" key="2">
    <source>
        <dbReference type="Proteomes" id="UP001174909"/>
    </source>
</evidence>
<dbReference type="Proteomes" id="UP001174909">
    <property type="component" value="Unassembled WGS sequence"/>
</dbReference>
<name>A0AA35TJP1_GEOBA</name>
<comment type="caution">
    <text evidence="1">The sequence shown here is derived from an EMBL/GenBank/DDBJ whole genome shotgun (WGS) entry which is preliminary data.</text>
</comment>
<reference evidence="1" key="1">
    <citation type="submission" date="2023-03" db="EMBL/GenBank/DDBJ databases">
        <authorList>
            <person name="Steffen K."/>
            <person name="Cardenas P."/>
        </authorList>
    </citation>
    <scope>NUCLEOTIDE SEQUENCE</scope>
</reference>
<dbReference type="AlphaFoldDB" id="A0AA35TJP1"/>